<keyword evidence="2 8" id="KW-0121">Carboxypeptidase</keyword>
<reference evidence="8 9" key="1">
    <citation type="submission" date="2023-07" db="EMBL/GenBank/DDBJ databases">
        <title>Sorghum-associated microbial communities from plants grown in Nebraska, USA.</title>
        <authorList>
            <person name="Schachtman D."/>
        </authorList>
    </citation>
    <scope>NUCLEOTIDE SEQUENCE [LARGE SCALE GENOMIC DNA]</scope>
    <source>
        <strain evidence="8 9">3262</strain>
    </source>
</reference>
<proteinExistence type="inferred from homology"/>
<dbReference type="GO" id="GO:0106415">
    <property type="term" value="F:muramoyltetrapeptide carboxypeptidase activity"/>
    <property type="evidence" value="ECO:0007669"/>
    <property type="project" value="UniProtKB-EC"/>
</dbReference>
<organism evidence="8 9">
    <name type="scientific">Mucilaginibacter pocheonensis</name>
    <dbReference type="NCBI Taxonomy" id="398050"/>
    <lineage>
        <taxon>Bacteria</taxon>
        <taxon>Pseudomonadati</taxon>
        <taxon>Bacteroidota</taxon>
        <taxon>Sphingobacteriia</taxon>
        <taxon>Sphingobacteriales</taxon>
        <taxon>Sphingobacteriaceae</taxon>
        <taxon>Mucilaginibacter</taxon>
    </lineage>
</organism>
<name>A0ABU1T904_9SPHI</name>
<dbReference type="Pfam" id="PF02016">
    <property type="entry name" value="Peptidase_S66"/>
    <property type="match status" value="1"/>
</dbReference>
<evidence type="ECO:0000259" key="7">
    <source>
        <dbReference type="Pfam" id="PF17676"/>
    </source>
</evidence>
<dbReference type="PANTHER" id="PTHR30237:SF2">
    <property type="entry name" value="MUREIN TETRAPEPTIDE CARBOXYPEPTIDASE"/>
    <property type="match status" value="1"/>
</dbReference>
<dbReference type="EMBL" id="JAVDUU010000002">
    <property type="protein sequence ID" value="MDR6941887.1"/>
    <property type="molecule type" value="Genomic_DNA"/>
</dbReference>
<keyword evidence="3" id="KW-0645">Protease</keyword>
<comment type="similarity">
    <text evidence="1">Belongs to the peptidase S66 family.</text>
</comment>
<keyword evidence="9" id="KW-1185">Reference proteome</keyword>
<dbReference type="InterPro" id="IPR040921">
    <property type="entry name" value="Peptidase_S66C"/>
</dbReference>
<dbReference type="InterPro" id="IPR029062">
    <property type="entry name" value="Class_I_gatase-like"/>
</dbReference>
<evidence type="ECO:0000313" key="8">
    <source>
        <dbReference type="EMBL" id="MDR6941887.1"/>
    </source>
</evidence>
<keyword evidence="5" id="KW-0720">Serine protease</keyword>
<feature type="domain" description="LD-carboxypeptidase C-terminal" evidence="7">
    <location>
        <begin position="177"/>
        <end position="293"/>
    </location>
</feature>
<dbReference type="SUPFAM" id="SSF141986">
    <property type="entry name" value="LD-carboxypeptidase A C-terminal domain-like"/>
    <property type="match status" value="1"/>
</dbReference>
<feature type="domain" description="LD-carboxypeptidase N-terminal" evidence="6">
    <location>
        <begin position="20"/>
        <end position="135"/>
    </location>
</feature>
<evidence type="ECO:0000256" key="4">
    <source>
        <dbReference type="ARBA" id="ARBA00022801"/>
    </source>
</evidence>
<dbReference type="Gene3D" id="3.40.50.10740">
    <property type="entry name" value="Class I glutamine amidotransferase-like"/>
    <property type="match status" value="1"/>
</dbReference>
<evidence type="ECO:0000256" key="3">
    <source>
        <dbReference type="ARBA" id="ARBA00022670"/>
    </source>
</evidence>
<dbReference type="Proteomes" id="UP001247620">
    <property type="component" value="Unassembled WGS sequence"/>
</dbReference>
<dbReference type="PANTHER" id="PTHR30237">
    <property type="entry name" value="MURAMOYLTETRAPEPTIDE CARBOXYPEPTIDASE"/>
    <property type="match status" value="1"/>
</dbReference>
<sequence length="304" mass="33485">MRKSPVSPVPIPYLKKGDKIAITCPAKKLPNPMTDAIALLQSWGLEVILGDTVNASYHQFAGNDELRAHDLQRFIDDDSIKAIIAARGGYGTIRMIDKVNFNRFAQNPKWIIGFSDITILHSHVFANYQAQSIHGQMPVNIPDASAHSLVTLQKALFGEELSYEYTTHSLNRNGKSSGILVGGNLSLLVAVSGSVSDMDYTGKILFIEDVGEYLYSIDRMLRNLKRAGKLAHLAGLIVGGFTDIKDNDIPFGQTVPQIIMDIVNEYSYPVCFDFPAGHIPDNCSLILGRSVDLSVHEQHVTVKF</sequence>
<evidence type="ECO:0000313" key="9">
    <source>
        <dbReference type="Proteomes" id="UP001247620"/>
    </source>
</evidence>
<dbReference type="SUPFAM" id="SSF52317">
    <property type="entry name" value="Class I glutamine amidotransferase-like"/>
    <property type="match status" value="1"/>
</dbReference>
<keyword evidence="4 8" id="KW-0378">Hydrolase</keyword>
<dbReference type="PIRSF" id="PIRSF028757">
    <property type="entry name" value="LD-carboxypeptidase"/>
    <property type="match status" value="1"/>
</dbReference>
<dbReference type="InterPro" id="IPR003507">
    <property type="entry name" value="S66_fam"/>
</dbReference>
<evidence type="ECO:0000259" key="6">
    <source>
        <dbReference type="Pfam" id="PF02016"/>
    </source>
</evidence>
<dbReference type="InterPro" id="IPR040449">
    <property type="entry name" value="Peptidase_S66_N"/>
</dbReference>
<evidence type="ECO:0000256" key="5">
    <source>
        <dbReference type="ARBA" id="ARBA00022825"/>
    </source>
</evidence>
<comment type="caution">
    <text evidence="8">The sequence shown here is derived from an EMBL/GenBank/DDBJ whole genome shotgun (WGS) entry which is preliminary data.</text>
</comment>
<dbReference type="InterPro" id="IPR027461">
    <property type="entry name" value="Carboxypeptidase_A_C_sf"/>
</dbReference>
<dbReference type="Gene3D" id="3.50.30.60">
    <property type="entry name" value="LD-carboxypeptidase A C-terminal domain-like"/>
    <property type="match status" value="1"/>
</dbReference>
<gene>
    <name evidence="8" type="ORF">J2W55_001729</name>
</gene>
<dbReference type="InterPro" id="IPR027478">
    <property type="entry name" value="LdcA_N"/>
</dbReference>
<dbReference type="EC" id="3.4.17.13" evidence="8"/>
<dbReference type="Pfam" id="PF17676">
    <property type="entry name" value="Peptidase_S66C"/>
    <property type="match status" value="1"/>
</dbReference>
<accession>A0ABU1T904</accession>
<dbReference type="CDD" id="cd07025">
    <property type="entry name" value="Peptidase_S66"/>
    <property type="match status" value="1"/>
</dbReference>
<evidence type="ECO:0000256" key="1">
    <source>
        <dbReference type="ARBA" id="ARBA00010233"/>
    </source>
</evidence>
<evidence type="ECO:0000256" key="2">
    <source>
        <dbReference type="ARBA" id="ARBA00022645"/>
    </source>
</evidence>
<protein>
    <submittedName>
        <fullName evidence="8">Muramoyltetrapeptide carboxypeptidase</fullName>
        <ecNumber evidence="8">3.4.17.13</ecNumber>
    </submittedName>
</protein>
<dbReference type="RefSeq" id="WP_310094330.1">
    <property type="nucleotide sequence ID" value="NZ_JAVDUU010000002.1"/>
</dbReference>